<dbReference type="InterPro" id="IPR003439">
    <property type="entry name" value="ABC_transporter-like_ATP-bd"/>
</dbReference>
<dbReference type="InterPro" id="IPR039421">
    <property type="entry name" value="Type_1_exporter"/>
</dbReference>
<dbReference type="InterPro" id="IPR003593">
    <property type="entry name" value="AAA+_ATPase"/>
</dbReference>
<evidence type="ECO:0000256" key="2">
    <source>
        <dbReference type="ARBA" id="ARBA00022448"/>
    </source>
</evidence>
<dbReference type="InterPro" id="IPR011527">
    <property type="entry name" value="ABC1_TM_dom"/>
</dbReference>
<evidence type="ECO:0000313" key="14">
    <source>
        <dbReference type="Proteomes" id="UP000186132"/>
    </source>
</evidence>
<dbReference type="STRING" id="1206085.SAMN05443575_0902"/>
<gene>
    <name evidence="13" type="ORF">SAMN05443575_0902</name>
</gene>
<evidence type="ECO:0000256" key="7">
    <source>
        <dbReference type="ARBA" id="ARBA00022840"/>
    </source>
</evidence>
<keyword evidence="9 10" id="KW-0472">Membrane</keyword>
<accession>A0A1M5EI83</accession>
<feature type="transmembrane region" description="Helical" evidence="10">
    <location>
        <begin position="278"/>
        <end position="296"/>
    </location>
</feature>
<keyword evidence="5 10" id="KW-0812">Transmembrane</keyword>
<keyword evidence="8 10" id="KW-1133">Transmembrane helix</keyword>
<keyword evidence="4" id="KW-0997">Cell inner membrane</keyword>
<reference evidence="13 14" key="1">
    <citation type="submission" date="2016-11" db="EMBL/GenBank/DDBJ databases">
        <authorList>
            <person name="Jaros S."/>
            <person name="Januszkiewicz K."/>
            <person name="Wedrychowicz H."/>
        </authorList>
    </citation>
    <scope>NUCLEOTIDE SEQUENCE [LARGE SCALE GENOMIC DNA]</scope>
    <source>
        <strain evidence="13 14">DSM 45627</strain>
    </source>
</reference>
<dbReference type="GO" id="GO:0016887">
    <property type="term" value="F:ATP hydrolysis activity"/>
    <property type="evidence" value="ECO:0007669"/>
    <property type="project" value="InterPro"/>
</dbReference>
<dbReference type="FunFam" id="3.40.50.300:FF:001001">
    <property type="entry name" value="Multidrug ABC transporter ATP-binding protein"/>
    <property type="match status" value="1"/>
</dbReference>
<feature type="domain" description="ABC transmembrane type-1" evidence="12">
    <location>
        <begin position="46"/>
        <end position="328"/>
    </location>
</feature>
<dbReference type="SMART" id="SM00382">
    <property type="entry name" value="AAA"/>
    <property type="match status" value="1"/>
</dbReference>
<dbReference type="InterPro" id="IPR027417">
    <property type="entry name" value="P-loop_NTPase"/>
</dbReference>
<name>A0A1M5EI83_9ACTN</name>
<dbReference type="AlphaFoldDB" id="A0A1M5EI83"/>
<dbReference type="SUPFAM" id="SSF90123">
    <property type="entry name" value="ABC transporter transmembrane region"/>
    <property type="match status" value="1"/>
</dbReference>
<proteinExistence type="predicted"/>
<keyword evidence="14" id="KW-1185">Reference proteome</keyword>
<feature type="transmembrane region" description="Helical" evidence="10">
    <location>
        <begin position="85"/>
        <end position="108"/>
    </location>
</feature>
<dbReference type="GO" id="GO:0140359">
    <property type="term" value="F:ABC-type transporter activity"/>
    <property type="evidence" value="ECO:0007669"/>
    <property type="project" value="InterPro"/>
</dbReference>
<dbReference type="EMBL" id="FQVU01000001">
    <property type="protein sequence ID" value="SHF78876.1"/>
    <property type="molecule type" value="Genomic_DNA"/>
</dbReference>
<dbReference type="PROSITE" id="PS50929">
    <property type="entry name" value="ABC_TM1F"/>
    <property type="match status" value="1"/>
</dbReference>
<dbReference type="PANTHER" id="PTHR24221">
    <property type="entry name" value="ATP-BINDING CASSETTE SUB-FAMILY B"/>
    <property type="match status" value="1"/>
</dbReference>
<sequence length="606" mass="62442">MTAVVADRDATGEPVGTARDILRIAPAGETARLTWRLLRRRPGALVVTVLAFAGTGLAALVAPWVLGLVVDAVREHRDTATITRYAVVVAAAALLGGVLTAVSTAALARATAPALAELREDVLDRAVHLDTARLEAAGAGDVLSRVGDDVRTVTTSLNDVVPQLISSLVVTAFTGVGLVALDWRLGLAGLAAAPCYALALRWYLGRSGALYARQRVAQGERAEALVAGIHGAPTLRAFGREDAQLARVRHHSRHAADLAVEVFTVMMRFGGRCNASELAGLVLVLGAGFLLVRAGAGTVGEATAAALYFHRLFNPISGLLFAFDEIQSSGASLARMAGVASLTTARRSADVPAHDAPLRLLGVGHSYVDGIAVLRDIDLVVAPGEHVAVVGATGAGKTTLGAIAAGQLTPTRGEVRLGDVAAAGIDEQVMRRHICVVSQELHVFAGTLAENLRLARPAATAVELRAALERVGALGWADALTDGLDTVVGEHGAPLTPARTQQLALARVVLADPPAVVLDEATAEAGSSGARQLEIAALATIAGRTAIVVAHRLTQAAACDRVLVLDAGRVVEEGSHDELVAAGGAYARLWGAWSGTDGTDGTDPPR</sequence>
<evidence type="ECO:0000256" key="5">
    <source>
        <dbReference type="ARBA" id="ARBA00022692"/>
    </source>
</evidence>
<dbReference type="Gene3D" id="1.20.1560.10">
    <property type="entry name" value="ABC transporter type 1, transmembrane domain"/>
    <property type="match status" value="1"/>
</dbReference>
<keyword evidence="6" id="KW-0547">Nucleotide-binding</keyword>
<evidence type="ECO:0000259" key="12">
    <source>
        <dbReference type="PROSITE" id="PS50929"/>
    </source>
</evidence>
<feature type="transmembrane region" description="Helical" evidence="10">
    <location>
        <begin position="187"/>
        <end position="204"/>
    </location>
</feature>
<dbReference type="GO" id="GO:0005886">
    <property type="term" value="C:plasma membrane"/>
    <property type="evidence" value="ECO:0007669"/>
    <property type="project" value="UniProtKB-SubCell"/>
</dbReference>
<evidence type="ECO:0000256" key="1">
    <source>
        <dbReference type="ARBA" id="ARBA00004651"/>
    </source>
</evidence>
<evidence type="ECO:0000256" key="4">
    <source>
        <dbReference type="ARBA" id="ARBA00022519"/>
    </source>
</evidence>
<evidence type="ECO:0000256" key="10">
    <source>
        <dbReference type="SAM" id="Phobius"/>
    </source>
</evidence>
<dbReference type="SUPFAM" id="SSF52540">
    <property type="entry name" value="P-loop containing nucleoside triphosphate hydrolases"/>
    <property type="match status" value="1"/>
</dbReference>
<dbReference type="CDD" id="cd07346">
    <property type="entry name" value="ABC_6TM_exporters"/>
    <property type="match status" value="1"/>
</dbReference>
<protein>
    <submittedName>
        <fullName evidence="13">ATP-binding cassette, subfamily C</fullName>
    </submittedName>
</protein>
<evidence type="ECO:0000256" key="3">
    <source>
        <dbReference type="ARBA" id="ARBA00022475"/>
    </source>
</evidence>
<feature type="transmembrane region" description="Helical" evidence="10">
    <location>
        <begin position="44"/>
        <end position="65"/>
    </location>
</feature>
<dbReference type="GO" id="GO:0005524">
    <property type="term" value="F:ATP binding"/>
    <property type="evidence" value="ECO:0007669"/>
    <property type="project" value="UniProtKB-KW"/>
</dbReference>
<keyword evidence="2" id="KW-0813">Transport</keyword>
<feature type="domain" description="ABC transporter" evidence="11">
    <location>
        <begin position="358"/>
        <end position="592"/>
    </location>
</feature>
<dbReference type="PROSITE" id="PS50893">
    <property type="entry name" value="ABC_TRANSPORTER_2"/>
    <property type="match status" value="1"/>
</dbReference>
<dbReference type="Pfam" id="PF00005">
    <property type="entry name" value="ABC_tran"/>
    <property type="match status" value="1"/>
</dbReference>
<dbReference type="Gene3D" id="3.40.50.300">
    <property type="entry name" value="P-loop containing nucleotide triphosphate hydrolases"/>
    <property type="match status" value="1"/>
</dbReference>
<dbReference type="RefSeq" id="WP_200800028.1">
    <property type="nucleotide sequence ID" value="NZ_FQVU01000001.1"/>
</dbReference>
<comment type="subcellular location">
    <subcellularLocation>
        <location evidence="1">Cell membrane</location>
        <topology evidence="1">Multi-pass membrane protein</topology>
    </subcellularLocation>
</comment>
<evidence type="ECO:0000256" key="8">
    <source>
        <dbReference type="ARBA" id="ARBA00022989"/>
    </source>
</evidence>
<organism evidence="13 14">
    <name type="scientific">Jatrophihabitans endophyticus</name>
    <dbReference type="NCBI Taxonomy" id="1206085"/>
    <lineage>
        <taxon>Bacteria</taxon>
        <taxon>Bacillati</taxon>
        <taxon>Actinomycetota</taxon>
        <taxon>Actinomycetes</taxon>
        <taxon>Jatrophihabitantales</taxon>
        <taxon>Jatrophihabitantaceae</taxon>
        <taxon>Jatrophihabitans</taxon>
    </lineage>
</organism>
<dbReference type="PANTHER" id="PTHR24221:SF654">
    <property type="entry name" value="ATP-BINDING CASSETTE SUB-FAMILY B MEMBER 6"/>
    <property type="match status" value="1"/>
</dbReference>
<feature type="transmembrane region" description="Helical" evidence="10">
    <location>
        <begin position="160"/>
        <end position="181"/>
    </location>
</feature>
<dbReference type="Proteomes" id="UP000186132">
    <property type="component" value="Unassembled WGS sequence"/>
</dbReference>
<dbReference type="InterPro" id="IPR036640">
    <property type="entry name" value="ABC1_TM_sf"/>
</dbReference>
<dbReference type="Pfam" id="PF00664">
    <property type="entry name" value="ABC_membrane"/>
    <property type="match status" value="1"/>
</dbReference>
<evidence type="ECO:0000256" key="9">
    <source>
        <dbReference type="ARBA" id="ARBA00023136"/>
    </source>
</evidence>
<keyword evidence="3" id="KW-1003">Cell membrane</keyword>
<dbReference type="GO" id="GO:0034040">
    <property type="term" value="F:ATPase-coupled lipid transmembrane transporter activity"/>
    <property type="evidence" value="ECO:0007669"/>
    <property type="project" value="TreeGrafter"/>
</dbReference>
<evidence type="ECO:0000256" key="6">
    <source>
        <dbReference type="ARBA" id="ARBA00022741"/>
    </source>
</evidence>
<keyword evidence="7 13" id="KW-0067">ATP-binding</keyword>
<evidence type="ECO:0000259" key="11">
    <source>
        <dbReference type="PROSITE" id="PS50893"/>
    </source>
</evidence>
<evidence type="ECO:0000313" key="13">
    <source>
        <dbReference type="EMBL" id="SHF78876.1"/>
    </source>
</evidence>